<feature type="transmembrane region" description="Helical" evidence="1">
    <location>
        <begin position="116"/>
        <end position="133"/>
    </location>
</feature>
<evidence type="ECO:0000313" key="3">
    <source>
        <dbReference type="Proteomes" id="UP000651271"/>
    </source>
</evidence>
<dbReference type="Proteomes" id="UP000651271">
    <property type="component" value="Unassembled WGS sequence"/>
</dbReference>
<feature type="transmembrane region" description="Helical" evidence="1">
    <location>
        <begin position="240"/>
        <end position="261"/>
    </location>
</feature>
<name>A0ABR7YAN2_9SPHI</name>
<reference evidence="2 3" key="1">
    <citation type="submission" date="2020-08" db="EMBL/GenBank/DDBJ databases">
        <title>Sphingobacterium sp. DN04309 isolated from aquaculture water.</title>
        <authorList>
            <person name="Zhang M."/>
        </authorList>
    </citation>
    <scope>NUCLEOTIDE SEQUENCE [LARGE SCALE GENOMIC DNA]</scope>
    <source>
        <strain evidence="2 3">DN04309</strain>
    </source>
</reference>
<protein>
    <submittedName>
        <fullName evidence="2">Uncharacterized protein</fullName>
    </submittedName>
</protein>
<accession>A0ABR7YAN2</accession>
<dbReference type="EMBL" id="JACOIJ010000002">
    <property type="protein sequence ID" value="MBD1428344.1"/>
    <property type="molecule type" value="Genomic_DNA"/>
</dbReference>
<keyword evidence="3" id="KW-1185">Reference proteome</keyword>
<feature type="transmembrane region" description="Helical" evidence="1">
    <location>
        <begin position="210"/>
        <end position="228"/>
    </location>
</feature>
<dbReference type="RefSeq" id="WP_165290048.1">
    <property type="nucleotide sequence ID" value="NZ_JACOIJ010000002.1"/>
</dbReference>
<comment type="caution">
    <text evidence="2">The sequence shown here is derived from an EMBL/GenBank/DDBJ whole genome shotgun (WGS) entry which is preliminary data.</text>
</comment>
<feature type="transmembrane region" description="Helical" evidence="1">
    <location>
        <begin position="94"/>
        <end position="110"/>
    </location>
</feature>
<gene>
    <name evidence="2" type="ORF">H8B04_01985</name>
</gene>
<feature type="transmembrane region" description="Helical" evidence="1">
    <location>
        <begin position="7"/>
        <end position="25"/>
    </location>
</feature>
<feature type="transmembrane region" description="Helical" evidence="1">
    <location>
        <begin position="53"/>
        <end position="73"/>
    </location>
</feature>
<feature type="transmembrane region" description="Helical" evidence="1">
    <location>
        <begin position="185"/>
        <end position="203"/>
    </location>
</feature>
<feature type="transmembrane region" description="Helical" evidence="1">
    <location>
        <begin position="154"/>
        <end position="173"/>
    </location>
</feature>
<evidence type="ECO:0000313" key="2">
    <source>
        <dbReference type="EMBL" id="MBD1428344.1"/>
    </source>
</evidence>
<proteinExistence type="predicted"/>
<sequence>MKSAKQIAFLNLLFIVINCFWIIIIDDKKVYGLSIYETFSTNWSYLTPHISTFNIWKVITIGLVLTAVFYCILLKRESEEDAPLAQQIEKSGNWMIINQLFLGMSMVFKVNNYLLIAYLCSLVTYYSLVKLNMIFRIRDVDNPTYIHIFTRTSLGLYSGWFVYLLGFNGIPTLNKILRLPADHDILFYLALIFILTSFGFIWYKAMLCKLPAILVGYTTGILGSYYYNMQSETSNLNHTMMRYTFVLILFWSIFTVVYLIYKKRKFYLMQD</sequence>
<keyword evidence="1" id="KW-0472">Membrane</keyword>
<organism evidence="2 3">
    <name type="scientific">Sphingobacterium litopenaei</name>
    <dbReference type="NCBI Taxonomy" id="2763500"/>
    <lineage>
        <taxon>Bacteria</taxon>
        <taxon>Pseudomonadati</taxon>
        <taxon>Bacteroidota</taxon>
        <taxon>Sphingobacteriia</taxon>
        <taxon>Sphingobacteriales</taxon>
        <taxon>Sphingobacteriaceae</taxon>
        <taxon>Sphingobacterium</taxon>
    </lineage>
</organism>
<keyword evidence="1" id="KW-1133">Transmembrane helix</keyword>
<evidence type="ECO:0000256" key="1">
    <source>
        <dbReference type="SAM" id="Phobius"/>
    </source>
</evidence>
<keyword evidence="1" id="KW-0812">Transmembrane</keyword>